<gene>
    <name evidence="2" type="ORF">NSO95_02875</name>
</gene>
<evidence type="ECO:0000313" key="2">
    <source>
        <dbReference type="EMBL" id="MCR2832879.1"/>
    </source>
</evidence>
<organism evidence="2 3">
    <name type="scientific">Parerythrobacter lacustris</name>
    <dbReference type="NCBI Taxonomy" id="2969984"/>
    <lineage>
        <taxon>Bacteria</taxon>
        <taxon>Pseudomonadati</taxon>
        <taxon>Pseudomonadota</taxon>
        <taxon>Alphaproteobacteria</taxon>
        <taxon>Sphingomonadales</taxon>
        <taxon>Erythrobacteraceae</taxon>
        <taxon>Parerythrobacter</taxon>
    </lineage>
</organism>
<evidence type="ECO:0000256" key="1">
    <source>
        <dbReference type="SAM" id="SignalP"/>
    </source>
</evidence>
<keyword evidence="3" id="KW-1185">Reference proteome</keyword>
<dbReference type="EMBL" id="JANKHH010000001">
    <property type="protein sequence ID" value="MCR2832879.1"/>
    <property type="molecule type" value="Genomic_DNA"/>
</dbReference>
<accession>A0ABT1XMJ1</accession>
<dbReference type="RefSeq" id="WP_257594636.1">
    <property type="nucleotide sequence ID" value="NZ_JANKHH010000001.1"/>
</dbReference>
<proteinExistence type="predicted"/>
<dbReference type="Proteomes" id="UP001206067">
    <property type="component" value="Unassembled WGS sequence"/>
</dbReference>
<keyword evidence="1" id="KW-0732">Signal</keyword>
<feature type="chain" id="PRO_5047293582" evidence="1">
    <location>
        <begin position="23"/>
        <end position="406"/>
    </location>
</feature>
<protein>
    <submittedName>
        <fullName evidence="2">Uncharacterized protein</fullName>
    </submittedName>
</protein>
<name>A0ABT1XMJ1_9SPHN</name>
<comment type="caution">
    <text evidence="2">The sequence shown here is derived from an EMBL/GenBank/DDBJ whole genome shotgun (WGS) entry which is preliminary data.</text>
</comment>
<sequence length="406" mass="45592">MRLLLRTWLIILAMIAASPAVADSCADPYLQTVSSPNEAFVLEYVPRKRDCKVEDCWDEPTKTGESKGDPESAFLNLYERQDDGTQTKRWSYALDQWGDPMTLSVGDQGHVLIADQWCDAGLGPEVVTLFSADGEKLESWSLEDIIGPQYLAALHQTSFNMHWRGAIAFDPEAGAFEIEIVRPSDELLFATAQHTSLMLAPGTREFVPRSQSDWSAALELANDRIARLCMARKENLARAASPIKAPPDSDRDDWAIFAAEVVARVTYPEVENAWDQLLFLPEKGHTDYQEDLREFERSLTFLRQQHIPQIFYLISPDIENAANLLGKFLAGEKRADLGKHRFVIVSDEPMATSLTGILSSYGGKSWHVIGLKEPIQPRADREDHDWRGMRACDALERQTSQQIPGS</sequence>
<feature type="signal peptide" evidence="1">
    <location>
        <begin position="1"/>
        <end position="22"/>
    </location>
</feature>
<reference evidence="2 3" key="1">
    <citation type="submission" date="2022-08" db="EMBL/GenBank/DDBJ databases">
        <title>Polyphasic taxonomy analysis of Qipengyuania sp.RS5-5.</title>
        <authorList>
            <person name="Xamxidin M."/>
            <person name="Wu M."/>
        </authorList>
    </citation>
    <scope>NUCLEOTIDE SEQUENCE [LARGE SCALE GENOMIC DNA]</scope>
    <source>
        <strain evidence="2 3">RS5-5</strain>
    </source>
</reference>
<evidence type="ECO:0000313" key="3">
    <source>
        <dbReference type="Proteomes" id="UP001206067"/>
    </source>
</evidence>